<evidence type="ECO:0000313" key="3">
    <source>
        <dbReference type="Proteomes" id="UP000478571"/>
    </source>
</evidence>
<keyword evidence="3" id="KW-1185">Reference proteome</keyword>
<dbReference type="Proteomes" id="UP000478571">
    <property type="component" value="Unassembled WGS sequence"/>
</dbReference>
<evidence type="ECO:0000256" key="1">
    <source>
        <dbReference type="SAM" id="SignalP"/>
    </source>
</evidence>
<organism evidence="2 3">
    <name type="scientific">Vibrio tetraodonis subsp. pristinus</name>
    <dbReference type="NCBI Taxonomy" id="2695891"/>
    <lineage>
        <taxon>Bacteria</taxon>
        <taxon>Pseudomonadati</taxon>
        <taxon>Pseudomonadota</taxon>
        <taxon>Gammaproteobacteria</taxon>
        <taxon>Vibrionales</taxon>
        <taxon>Vibrionaceae</taxon>
        <taxon>Vibrio</taxon>
    </lineage>
</organism>
<reference evidence="2 3" key="1">
    <citation type="submission" date="2020-01" db="EMBL/GenBank/DDBJ databases">
        <title>Draft Genome Sequence of Vibrio sp. strain OCN044, Isolated from a Healthy Coral at Palmyra Atoll.</title>
        <authorList>
            <person name="Videau P."/>
            <person name="Loughran R."/>
            <person name="Esquivel A."/>
            <person name="Deadmond M."/>
            <person name="Paddock B.E."/>
            <person name="Saw J.H."/>
            <person name="Ushijima B."/>
        </authorList>
    </citation>
    <scope>NUCLEOTIDE SEQUENCE [LARGE SCALE GENOMIC DNA]</scope>
    <source>
        <strain evidence="2 3">OCN044</strain>
    </source>
</reference>
<comment type="caution">
    <text evidence="2">The sequence shown here is derived from an EMBL/GenBank/DDBJ whole genome shotgun (WGS) entry which is preliminary data.</text>
</comment>
<evidence type="ECO:0000313" key="2">
    <source>
        <dbReference type="EMBL" id="MYM60054.1"/>
    </source>
</evidence>
<accession>A0A6L8LVD2</accession>
<proteinExistence type="predicted"/>
<dbReference type="EMBL" id="WWEU01000004">
    <property type="protein sequence ID" value="MYM60054.1"/>
    <property type="molecule type" value="Genomic_DNA"/>
</dbReference>
<keyword evidence="1" id="KW-0732">Signal</keyword>
<dbReference type="AlphaFoldDB" id="A0A6L8LVD2"/>
<gene>
    <name evidence="2" type="ORF">GTG28_12545</name>
</gene>
<dbReference type="RefSeq" id="WP_160930311.1">
    <property type="nucleotide sequence ID" value="NZ_WWEU01000004.1"/>
</dbReference>
<feature type="chain" id="PRO_5027008909" evidence="1">
    <location>
        <begin position="20"/>
        <end position="162"/>
    </location>
</feature>
<name>A0A6L8LVD2_9VIBR</name>
<protein>
    <submittedName>
        <fullName evidence="2">Uncharacterized protein</fullName>
    </submittedName>
</protein>
<feature type="signal peptide" evidence="1">
    <location>
        <begin position="1"/>
        <end position="19"/>
    </location>
</feature>
<sequence>MRFKLLLIGLALCSLSVQSENLDAWANQLKHEMDSNYSLLNQRVSECKSIRKDFDYSKALDTEWFTKLDKSEKQTVIQYGFAYASQQCSLKERQIYTSALVNYVAYSGDKKPLNEWLSLVEGDKDLQQKVNEIGIEDTRKFIASYLSTPFDALQLLKAQGLF</sequence>